<name>A0A061H3H0_9BASI</name>
<dbReference type="RefSeq" id="XP_007880627.1">
    <property type="nucleotide sequence ID" value="XM_007882436.1"/>
</dbReference>
<proteinExistence type="predicted"/>
<evidence type="ECO:0000313" key="3">
    <source>
        <dbReference type="EMBL" id="EPQ27367.1"/>
    </source>
</evidence>
<dbReference type="HOGENOM" id="CLU_997928_0_0_1"/>
<feature type="compositionally biased region" description="Basic and acidic residues" evidence="1">
    <location>
        <begin position="251"/>
        <end position="276"/>
    </location>
</feature>
<keyword evidence="2" id="KW-1133">Transmembrane helix</keyword>
<keyword evidence="2" id="KW-0812">Transmembrane</keyword>
<feature type="transmembrane region" description="Helical" evidence="2">
    <location>
        <begin position="213"/>
        <end position="236"/>
    </location>
</feature>
<dbReference type="KEGG" id="pfp:PFL1_04906"/>
<dbReference type="GeneID" id="19319006"/>
<feature type="transmembrane region" description="Helical" evidence="2">
    <location>
        <begin position="14"/>
        <end position="33"/>
    </location>
</feature>
<evidence type="ECO:0000256" key="1">
    <source>
        <dbReference type="SAM" id="MobiDB-lite"/>
    </source>
</evidence>
<dbReference type="AlphaFoldDB" id="A0A061H3H0"/>
<feature type="transmembrane region" description="Helical" evidence="2">
    <location>
        <begin position="66"/>
        <end position="90"/>
    </location>
</feature>
<feature type="region of interest" description="Disordered" evidence="1">
    <location>
        <begin position="245"/>
        <end position="276"/>
    </location>
</feature>
<sequence length="276" mass="30508">MAPPYSRAPVAPQILELPLLLAVMGFSASLMGLSGHDIVLFARLRDKATINNLVTIEDNGIRTVDVALLAISSVAFAFSLVALVLACCQFPKRRGERTGKGTYAYVLTGLVLLILSGAYAGIAAAYTAYSVMKTMTFGQGPAYREPFTVADKTLLRSIYNQFAASQSAVTPYGTTQQLSALGEWANIDTLAQANAYLRRNNYLHYRTYRATVAVSWVTLATVFFVMVVHFALPYVLKALGMTRPPKEEEDEVKRRKQMDVARVMGERRSHRGYQEY</sequence>
<evidence type="ECO:0000256" key="2">
    <source>
        <dbReference type="SAM" id="Phobius"/>
    </source>
</evidence>
<protein>
    <submittedName>
        <fullName evidence="3">Uncharacterized protein</fullName>
    </submittedName>
</protein>
<evidence type="ECO:0000313" key="4">
    <source>
        <dbReference type="Proteomes" id="UP000053664"/>
    </source>
</evidence>
<dbReference type="Proteomes" id="UP000053664">
    <property type="component" value="Unassembled WGS sequence"/>
</dbReference>
<feature type="transmembrane region" description="Helical" evidence="2">
    <location>
        <begin position="102"/>
        <end position="129"/>
    </location>
</feature>
<reference evidence="3 4" key="1">
    <citation type="journal article" date="2013" name="Plant Cell">
        <title>The transition from a phytopathogenic smut ancestor to an anamorphic biocontrol agent deciphered by comparative whole-genome analysis.</title>
        <authorList>
            <person name="Lefebvre F."/>
            <person name="Joly D.L."/>
            <person name="Labbe C."/>
            <person name="Teichmann B."/>
            <person name="Linning R."/>
            <person name="Belzile F."/>
            <person name="Bakkeren G."/>
            <person name="Belanger R.R."/>
        </authorList>
    </citation>
    <scope>NUCLEOTIDE SEQUENCE [LARGE SCALE GENOMIC DNA]</scope>
    <source>
        <strain evidence="3 4">PF-1</strain>
    </source>
</reference>
<dbReference type="OrthoDB" id="3357911at2759"/>
<gene>
    <name evidence="3" type="ORF">PFL1_04906</name>
</gene>
<organism evidence="3 4">
    <name type="scientific">Pseudozyma flocculosa PF-1</name>
    <dbReference type="NCBI Taxonomy" id="1277687"/>
    <lineage>
        <taxon>Eukaryota</taxon>
        <taxon>Fungi</taxon>
        <taxon>Dikarya</taxon>
        <taxon>Basidiomycota</taxon>
        <taxon>Ustilaginomycotina</taxon>
        <taxon>Ustilaginomycetes</taxon>
        <taxon>Ustilaginales</taxon>
        <taxon>Ustilaginaceae</taxon>
        <taxon>Pseudozyma</taxon>
    </lineage>
</organism>
<keyword evidence="2" id="KW-0472">Membrane</keyword>
<dbReference type="eggNOG" id="ENOG502RDVJ">
    <property type="taxonomic scope" value="Eukaryota"/>
</dbReference>
<dbReference type="EMBL" id="KE361639">
    <property type="protein sequence ID" value="EPQ27367.1"/>
    <property type="molecule type" value="Genomic_DNA"/>
</dbReference>
<accession>A0A061H3H0</accession>